<keyword evidence="7" id="KW-0732">Signal</keyword>
<feature type="region of interest" description="Disordered" evidence="6">
    <location>
        <begin position="335"/>
        <end position="422"/>
    </location>
</feature>
<dbReference type="InterPro" id="IPR003598">
    <property type="entry name" value="Ig_sub2"/>
</dbReference>
<dbReference type="InterPro" id="IPR003599">
    <property type="entry name" value="Ig_sub"/>
</dbReference>
<dbReference type="InterPro" id="IPR051275">
    <property type="entry name" value="Cell_adhesion_signaling"/>
</dbReference>
<dbReference type="SMART" id="SM00408">
    <property type="entry name" value="IGc2"/>
    <property type="match status" value="2"/>
</dbReference>
<dbReference type="PANTHER" id="PTHR11640">
    <property type="entry name" value="NEPHRIN"/>
    <property type="match status" value="1"/>
</dbReference>
<dbReference type="InterPro" id="IPR013783">
    <property type="entry name" value="Ig-like_fold"/>
</dbReference>
<dbReference type="EMBL" id="JABSTR010000011">
    <property type="protein sequence ID" value="KAH9380975.1"/>
    <property type="molecule type" value="Genomic_DNA"/>
</dbReference>
<gene>
    <name evidence="9" type="ORF">HPB48_021081</name>
</gene>
<dbReference type="Pfam" id="PF13927">
    <property type="entry name" value="Ig_3"/>
    <property type="match status" value="1"/>
</dbReference>
<dbReference type="Pfam" id="PF07679">
    <property type="entry name" value="I-set"/>
    <property type="match status" value="1"/>
</dbReference>
<dbReference type="AlphaFoldDB" id="A0A9J6H2P8"/>
<dbReference type="PANTHER" id="PTHR11640:SF160">
    <property type="entry name" value="PEROXIDASIN HOMOLOG"/>
    <property type="match status" value="1"/>
</dbReference>
<keyword evidence="10" id="KW-1185">Reference proteome</keyword>
<feature type="chain" id="PRO_5039928701" description="Ig-like domain-containing protein" evidence="7">
    <location>
        <begin position="33"/>
        <end position="422"/>
    </location>
</feature>
<evidence type="ECO:0000313" key="10">
    <source>
        <dbReference type="Proteomes" id="UP000821853"/>
    </source>
</evidence>
<dbReference type="PROSITE" id="PS50835">
    <property type="entry name" value="IG_LIKE"/>
    <property type="match status" value="2"/>
</dbReference>
<accession>A0A9J6H2P8</accession>
<name>A0A9J6H2P8_HAELO</name>
<evidence type="ECO:0000256" key="2">
    <source>
        <dbReference type="ARBA" id="ARBA00023136"/>
    </source>
</evidence>
<evidence type="ECO:0000256" key="4">
    <source>
        <dbReference type="ARBA" id="ARBA00023180"/>
    </source>
</evidence>
<comment type="caution">
    <text evidence="9">The sequence shown here is derived from an EMBL/GenBank/DDBJ whole genome shotgun (WGS) entry which is preliminary data.</text>
</comment>
<proteinExistence type="predicted"/>
<dbReference type="SUPFAM" id="SSF48726">
    <property type="entry name" value="Immunoglobulin"/>
    <property type="match status" value="2"/>
</dbReference>
<evidence type="ECO:0000259" key="8">
    <source>
        <dbReference type="PROSITE" id="PS50835"/>
    </source>
</evidence>
<dbReference type="VEuPathDB" id="VectorBase:HLOH_057468"/>
<dbReference type="GO" id="GO:0016020">
    <property type="term" value="C:membrane"/>
    <property type="evidence" value="ECO:0007669"/>
    <property type="project" value="UniProtKB-SubCell"/>
</dbReference>
<sequence>MNGSRRTRTKPQIPPLVQWLFITASLAANGAGEVPKVNPFTFVGPLSEGQSTAVNCMITEGSKPVQLQWLKDGREVTSSGAVKLIKHETIVVLSIEPVTVADSGNYTCVARNKYGLDRYTSTLHVNGVELKSPSEDRVQALQNGTLVIRDHDEWRQREILLPGIQRRRHCSDENGVLTSQETKTHRIHGSSRSCLFSRSQKLTAANTRAKPATDIGGRLTKTVSVFVREPPQWIDEPRDVSATEGTEVQLRCSAVGRPRPTVTWSRCVPGGKPSVVCGDSGAPVPVRSSNGSVTFAHVAKENEGRYACFVDNGVGKPLRKAIRLDVNVRRIMVAHRSQGAKMRMARRKQKRKRQGSRQGGRQSRRHPKKRSRGSGSEWGHAAAGDQYYSPALPPLLFPARPLDGEEKPGWQEGGTGRTPRGI</sequence>
<organism evidence="9 10">
    <name type="scientific">Haemaphysalis longicornis</name>
    <name type="common">Bush tick</name>
    <dbReference type="NCBI Taxonomy" id="44386"/>
    <lineage>
        <taxon>Eukaryota</taxon>
        <taxon>Metazoa</taxon>
        <taxon>Ecdysozoa</taxon>
        <taxon>Arthropoda</taxon>
        <taxon>Chelicerata</taxon>
        <taxon>Arachnida</taxon>
        <taxon>Acari</taxon>
        <taxon>Parasitiformes</taxon>
        <taxon>Ixodida</taxon>
        <taxon>Ixodoidea</taxon>
        <taxon>Ixodidae</taxon>
        <taxon>Haemaphysalinae</taxon>
        <taxon>Haemaphysalis</taxon>
    </lineage>
</organism>
<dbReference type="FunFam" id="2.60.40.10:FF:000333">
    <property type="entry name" value="Down syndrome cell adhesion molecule"/>
    <property type="match status" value="1"/>
</dbReference>
<dbReference type="InterPro" id="IPR013098">
    <property type="entry name" value="Ig_I-set"/>
</dbReference>
<evidence type="ECO:0000256" key="7">
    <source>
        <dbReference type="SAM" id="SignalP"/>
    </source>
</evidence>
<evidence type="ECO:0000313" key="9">
    <source>
        <dbReference type="EMBL" id="KAH9380975.1"/>
    </source>
</evidence>
<protein>
    <recommendedName>
        <fullName evidence="8">Ig-like domain-containing protein</fullName>
    </recommendedName>
</protein>
<feature type="compositionally biased region" description="Basic residues" evidence="6">
    <location>
        <begin position="343"/>
        <end position="355"/>
    </location>
</feature>
<dbReference type="InterPro" id="IPR007110">
    <property type="entry name" value="Ig-like_dom"/>
</dbReference>
<comment type="subcellular location">
    <subcellularLocation>
        <location evidence="1">Membrane</location>
        <topology evidence="1">Single-pass type I membrane protein</topology>
    </subcellularLocation>
</comment>
<dbReference type="Proteomes" id="UP000821853">
    <property type="component" value="Chromosome 9"/>
</dbReference>
<reference evidence="9 10" key="1">
    <citation type="journal article" date="2020" name="Cell">
        <title>Large-Scale Comparative Analyses of Tick Genomes Elucidate Their Genetic Diversity and Vector Capacities.</title>
        <authorList>
            <consortium name="Tick Genome and Microbiome Consortium (TIGMIC)"/>
            <person name="Jia N."/>
            <person name="Wang J."/>
            <person name="Shi W."/>
            <person name="Du L."/>
            <person name="Sun Y."/>
            <person name="Zhan W."/>
            <person name="Jiang J.F."/>
            <person name="Wang Q."/>
            <person name="Zhang B."/>
            <person name="Ji P."/>
            <person name="Bell-Sakyi L."/>
            <person name="Cui X.M."/>
            <person name="Yuan T.T."/>
            <person name="Jiang B.G."/>
            <person name="Yang W.F."/>
            <person name="Lam T.T."/>
            <person name="Chang Q.C."/>
            <person name="Ding S.J."/>
            <person name="Wang X.J."/>
            <person name="Zhu J.G."/>
            <person name="Ruan X.D."/>
            <person name="Zhao L."/>
            <person name="Wei J.T."/>
            <person name="Ye R.Z."/>
            <person name="Que T.C."/>
            <person name="Du C.H."/>
            <person name="Zhou Y.H."/>
            <person name="Cheng J.X."/>
            <person name="Dai P.F."/>
            <person name="Guo W.B."/>
            <person name="Han X.H."/>
            <person name="Huang E.J."/>
            <person name="Li L.F."/>
            <person name="Wei W."/>
            <person name="Gao Y.C."/>
            <person name="Liu J.Z."/>
            <person name="Shao H.Z."/>
            <person name="Wang X."/>
            <person name="Wang C.C."/>
            <person name="Yang T.C."/>
            <person name="Huo Q.B."/>
            <person name="Li W."/>
            <person name="Chen H.Y."/>
            <person name="Chen S.E."/>
            <person name="Zhou L.G."/>
            <person name="Ni X.B."/>
            <person name="Tian J.H."/>
            <person name="Sheng Y."/>
            <person name="Liu T."/>
            <person name="Pan Y.S."/>
            <person name="Xia L.Y."/>
            <person name="Li J."/>
            <person name="Zhao F."/>
            <person name="Cao W.C."/>
        </authorList>
    </citation>
    <scope>NUCLEOTIDE SEQUENCE [LARGE SCALE GENOMIC DNA]</scope>
    <source>
        <strain evidence="9">HaeL-2018</strain>
    </source>
</reference>
<evidence type="ECO:0000256" key="1">
    <source>
        <dbReference type="ARBA" id="ARBA00004479"/>
    </source>
</evidence>
<dbReference type="OrthoDB" id="6515312at2759"/>
<dbReference type="InterPro" id="IPR036179">
    <property type="entry name" value="Ig-like_dom_sf"/>
</dbReference>
<feature type="domain" description="Ig-like" evidence="8">
    <location>
        <begin position="35"/>
        <end position="126"/>
    </location>
</feature>
<feature type="compositionally biased region" description="Basic residues" evidence="6">
    <location>
        <begin position="362"/>
        <end position="372"/>
    </location>
</feature>
<keyword evidence="5" id="KW-0393">Immunoglobulin domain</keyword>
<keyword evidence="3" id="KW-1015">Disulfide bond</keyword>
<feature type="domain" description="Ig-like" evidence="8">
    <location>
        <begin position="231"/>
        <end position="323"/>
    </location>
</feature>
<keyword evidence="2" id="KW-0472">Membrane</keyword>
<dbReference type="Gene3D" id="2.60.40.10">
    <property type="entry name" value="Immunoglobulins"/>
    <property type="match status" value="2"/>
</dbReference>
<dbReference type="SMART" id="SM00409">
    <property type="entry name" value="IG"/>
    <property type="match status" value="2"/>
</dbReference>
<evidence type="ECO:0000256" key="6">
    <source>
        <dbReference type="SAM" id="MobiDB-lite"/>
    </source>
</evidence>
<keyword evidence="4" id="KW-0325">Glycoprotein</keyword>
<evidence type="ECO:0000256" key="3">
    <source>
        <dbReference type="ARBA" id="ARBA00023157"/>
    </source>
</evidence>
<feature type="signal peptide" evidence="7">
    <location>
        <begin position="1"/>
        <end position="32"/>
    </location>
</feature>
<evidence type="ECO:0000256" key="5">
    <source>
        <dbReference type="ARBA" id="ARBA00023319"/>
    </source>
</evidence>